<dbReference type="AlphaFoldDB" id="A0A1T4ZR25"/>
<evidence type="ECO:0000313" key="1">
    <source>
        <dbReference type="EMBL" id="SKB25231.1"/>
    </source>
</evidence>
<dbReference type="Proteomes" id="UP000243406">
    <property type="component" value="Unassembled WGS sequence"/>
</dbReference>
<proteinExistence type="predicted"/>
<keyword evidence="2" id="KW-1185">Reference proteome</keyword>
<sequence length="49" mass="5573">MLKVPRLLLLEADFEPDCLINSHVNYVTVRLSGQLAIRVVPRFNLVPVI</sequence>
<reference evidence="2" key="1">
    <citation type="submission" date="2017-02" db="EMBL/GenBank/DDBJ databases">
        <authorList>
            <person name="Varghese N."/>
            <person name="Submissions S."/>
        </authorList>
    </citation>
    <scope>NUCLEOTIDE SEQUENCE [LARGE SCALE GENOMIC DNA]</scope>
    <source>
        <strain evidence="2">ATCC 35199</strain>
    </source>
</reference>
<name>A0A1T4ZR25_9FIRM</name>
<organism evidence="1 2">
    <name type="scientific">Acetoanaerobium noterae</name>
    <dbReference type="NCBI Taxonomy" id="745369"/>
    <lineage>
        <taxon>Bacteria</taxon>
        <taxon>Bacillati</taxon>
        <taxon>Bacillota</taxon>
        <taxon>Clostridia</taxon>
        <taxon>Peptostreptococcales</taxon>
        <taxon>Filifactoraceae</taxon>
        <taxon>Acetoanaerobium</taxon>
    </lineage>
</organism>
<accession>A0A1T4ZR25</accession>
<gene>
    <name evidence="1" type="ORF">SAMN02745120_0267</name>
</gene>
<dbReference type="EMBL" id="FUYN01000001">
    <property type="protein sequence ID" value="SKB25231.1"/>
    <property type="molecule type" value="Genomic_DNA"/>
</dbReference>
<evidence type="ECO:0000313" key="2">
    <source>
        <dbReference type="Proteomes" id="UP000243406"/>
    </source>
</evidence>
<protein>
    <submittedName>
        <fullName evidence="1">Uncharacterized protein</fullName>
    </submittedName>
</protein>